<name>A0A9P8PTQ8_9ASCO</name>
<dbReference type="OrthoDB" id="436519at2759"/>
<reference evidence="8" key="1">
    <citation type="journal article" date="2021" name="Open Biol.">
        <title>Shared evolutionary footprints suggest mitochondrial oxidative damage underlies multiple complex I losses in fungi.</title>
        <authorList>
            <person name="Schikora-Tamarit M.A."/>
            <person name="Marcet-Houben M."/>
            <person name="Nosek J."/>
            <person name="Gabaldon T."/>
        </authorList>
    </citation>
    <scope>NUCLEOTIDE SEQUENCE</scope>
    <source>
        <strain evidence="8">CBS6341</strain>
    </source>
</reference>
<dbReference type="PROSITE" id="PS50076">
    <property type="entry name" value="DNAJ_2"/>
    <property type="match status" value="1"/>
</dbReference>
<dbReference type="InterPro" id="IPR036869">
    <property type="entry name" value="J_dom_sf"/>
</dbReference>
<keyword evidence="5" id="KW-0539">Nucleus</keyword>
<dbReference type="Pfam" id="PF00226">
    <property type="entry name" value="DnaJ"/>
    <property type="match status" value="1"/>
</dbReference>
<sequence>MSDRDLNELKDSKVDIYDLLELPINATENEIKKSYRRKALIYHPDKNPSLEAVEKFHLIKLSLNVLLKTEYRSKYDRWLRSIEAQKIKSRELDDNRRRMKEELEFAEANKSWNKRKATESSNSYALEIERLREEGLQKRRKMENILNTSTVKQNISGIKENTNDRIVVVKWKVKDGISELLNEDVIEAIMSVFGAIESVKIQSNSTTERYHSGIVIYKDQKSALDAVSYDLDYERSKRWENTSYKRLSGLLREIKMYKIDKDLTNLNKDKLSFEEYKDLTLQKLKYFRRPAGYL</sequence>
<dbReference type="Pfam" id="PF00076">
    <property type="entry name" value="RRM_1"/>
    <property type="match status" value="1"/>
</dbReference>
<dbReference type="GO" id="GO:0000390">
    <property type="term" value="P:spliceosomal complex disassembly"/>
    <property type="evidence" value="ECO:0007669"/>
    <property type="project" value="TreeGrafter"/>
</dbReference>
<keyword evidence="3" id="KW-0963">Cytoplasm</keyword>
<dbReference type="Gene3D" id="1.10.287.110">
    <property type="entry name" value="DnaJ domain"/>
    <property type="match status" value="1"/>
</dbReference>
<comment type="caution">
    <text evidence="8">The sequence shown here is derived from an EMBL/GenBank/DDBJ whole genome shotgun (WGS) entry which is preliminary data.</text>
</comment>
<reference evidence="8" key="2">
    <citation type="submission" date="2021-01" db="EMBL/GenBank/DDBJ databases">
        <authorList>
            <person name="Schikora-Tamarit M.A."/>
        </authorList>
    </citation>
    <scope>NUCLEOTIDE SEQUENCE</scope>
    <source>
        <strain evidence="8">CBS6341</strain>
    </source>
</reference>
<dbReference type="PRINTS" id="PR00625">
    <property type="entry name" value="JDOMAIN"/>
</dbReference>
<feature type="coiled-coil region" evidence="6">
    <location>
        <begin position="82"/>
        <end position="148"/>
    </location>
</feature>
<organism evidence="8 9">
    <name type="scientific">Wickerhamomyces mucosus</name>
    <dbReference type="NCBI Taxonomy" id="1378264"/>
    <lineage>
        <taxon>Eukaryota</taxon>
        <taxon>Fungi</taxon>
        <taxon>Dikarya</taxon>
        <taxon>Ascomycota</taxon>
        <taxon>Saccharomycotina</taxon>
        <taxon>Saccharomycetes</taxon>
        <taxon>Phaffomycetales</taxon>
        <taxon>Wickerhamomycetaceae</taxon>
        <taxon>Wickerhamomyces</taxon>
    </lineage>
</organism>
<dbReference type="Proteomes" id="UP000769528">
    <property type="component" value="Unassembled WGS sequence"/>
</dbReference>
<dbReference type="CDD" id="cd06257">
    <property type="entry name" value="DnaJ"/>
    <property type="match status" value="1"/>
</dbReference>
<dbReference type="AlphaFoldDB" id="A0A9P8PTQ8"/>
<dbReference type="SMART" id="SM00271">
    <property type="entry name" value="DnaJ"/>
    <property type="match status" value="1"/>
</dbReference>
<evidence type="ECO:0000313" key="8">
    <source>
        <dbReference type="EMBL" id="KAH3677244.1"/>
    </source>
</evidence>
<evidence type="ECO:0000256" key="2">
    <source>
        <dbReference type="ARBA" id="ARBA00004496"/>
    </source>
</evidence>
<dbReference type="Gene3D" id="3.30.70.330">
    <property type="match status" value="1"/>
</dbReference>
<dbReference type="InterPro" id="IPR012677">
    <property type="entry name" value="Nucleotide-bd_a/b_plait_sf"/>
</dbReference>
<keyword evidence="6" id="KW-0175">Coiled coil</keyword>
<evidence type="ECO:0000313" key="9">
    <source>
        <dbReference type="Proteomes" id="UP000769528"/>
    </source>
</evidence>
<dbReference type="SUPFAM" id="SSF54928">
    <property type="entry name" value="RNA-binding domain, RBD"/>
    <property type="match status" value="1"/>
</dbReference>
<evidence type="ECO:0000259" key="7">
    <source>
        <dbReference type="PROSITE" id="PS50076"/>
    </source>
</evidence>
<dbReference type="PANTHER" id="PTHR44313:SF1">
    <property type="entry name" value="DNAJ HOMOLOG SUBFAMILY C MEMBER 17"/>
    <property type="match status" value="1"/>
</dbReference>
<comment type="subcellular location">
    <subcellularLocation>
        <location evidence="2">Cytoplasm</location>
    </subcellularLocation>
    <subcellularLocation>
        <location evidence="1">Nucleus</location>
    </subcellularLocation>
</comment>
<evidence type="ECO:0000256" key="3">
    <source>
        <dbReference type="ARBA" id="ARBA00022490"/>
    </source>
</evidence>
<evidence type="ECO:0000256" key="5">
    <source>
        <dbReference type="ARBA" id="ARBA00023242"/>
    </source>
</evidence>
<dbReference type="GO" id="GO:0003723">
    <property type="term" value="F:RNA binding"/>
    <property type="evidence" value="ECO:0007669"/>
    <property type="project" value="InterPro"/>
</dbReference>
<dbReference type="InterPro" id="IPR035979">
    <property type="entry name" value="RBD_domain_sf"/>
</dbReference>
<dbReference type="SUPFAM" id="SSF46565">
    <property type="entry name" value="Chaperone J-domain"/>
    <property type="match status" value="1"/>
</dbReference>
<dbReference type="GO" id="GO:0005681">
    <property type="term" value="C:spliceosomal complex"/>
    <property type="evidence" value="ECO:0007669"/>
    <property type="project" value="TreeGrafter"/>
</dbReference>
<dbReference type="PANTHER" id="PTHR44313">
    <property type="entry name" value="DNAJ HOMOLOG SUBFAMILY C MEMBER 17"/>
    <property type="match status" value="1"/>
</dbReference>
<accession>A0A9P8PTQ8</accession>
<dbReference type="GO" id="GO:0005737">
    <property type="term" value="C:cytoplasm"/>
    <property type="evidence" value="ECO:0007669"/>
    <property type="project" value="UniProtKB-SubCell"/>
</dbReference>
<keyword evidence="9" id="KW-1185">Reference proteome</keyword>
<dbReference type="InterPro" id="IPR001623">
    <property type="entry name" value="DnaJ_domain"/>
</dbReference>
<dbReference type="InterPro" id="IPR052094">
    <property type="entry name" value="Pre-mRNA-splicing_ERAD"/>
</dbReference>
<dbReference type="InterPro" id="IPR000504">
    <property type="entry name" value="RRM_dom"/>
</dbReference>
<evidence type="ECO:0000256" key="6">
    <source>
        <dbReference type="SAM" id="Coils"/>
    </source>
</evidence>
<gene>
    <name evidence="8" type="ORF">WICMUC_001825</name>
</gene>
<evidence type="ECO:0000256" key="4">
    <source>
        <dbReference type="ARBA" id="ARBA00023186"/>
    </source>
</evidence>
<proteinExistence type="predicted"/>
<dbReference type="EMBL" id="JAEUBF010000544">
    <property type="protein sequence ID" value="KAH3677244.1"/>
    <property type="molecule type" value="Genomic_DNA"/>
</dbReference>
<feature type="domain" description="J" evidence="7">
    <location>
        <begin position="15"/>
        <end position="79"/>
    </location>
</feature>
<evidence type="ECO:0000256" key="1">
    <source>
        <dbReference type="ARBA" id="ARBA00004123"/>
    </source>
</evidence>
<protein>
    <recommendedName>
        <fullName evidence="7">J domain-containing protein</fullName>
    </recommendedName>
</protein>
<keyword evidence="4" id="KW-0143">Chaperone</keyword>